<evidence type="ECO:0000313" key="2">
    <source>
        <dbReference type="Ensembl" id="ENSCABP00000024334.1"/>
    </source>
</evidence>
<dbReference type="GeneTree" id="ENSGT00940000162433"/>
<dbReference type="InterPro" id="IPR029417">
    <property type="entry name" value="FAM227"/>
</dbReference>
<dbReference type="AlphaFoldDB" id="A0A8C0QKI1"/>
<dbReference type="PANTHER" id="PTHR33560">
    <property type="entry name" value="PROTEIN FAM227B"/>
    <property type="match status" value="1"/>
</dbReference>
<dbReference type="PANTHER" id="PTHR33560:SF1">
    <property type="entry name" value="PROTEIN FAM227A"/>
    <property type="match status" value="1"/>
</dbReference>
<accession>A0A8C0QKI1</accession>
<dbReference type="Pfam" id="PF14922">
    <property type="entry name" value="FWWh"/>
    <property type="match status" value="1"/>
</dbReference>
<sequence length="285" mass="32439">MFSFRTPFLMPIKVLNSDMLIHTSVLDHLCTAPRSSCSQGEYGLPGLGVREEGIVWLCKTGKIEPLFPWIQPQNTSEKNKLVELYQYPGYNEHEPTPLPNGTELAEVIEKVVCAQRKSASGKVLCIFTKSSKCVLVPTYEWICHAHPNREIQGRLFDRIAKNYAALLFDCHRFRYQNALIKVFPSLLSQTLYTCFCSSFPRSWFNTDEFKSQLCNVLSEWMAGERVFSSCLKGNMCRSYTAKWRRILPSLSNSLPSLALIKMSLAPFHPVVLGSKKNREGPKDTE</sequence>
<evidence type="ECO:0000313" key="3">
    <source>
        <dbReference type="Proteomes" id="UP000694404"/>
    </source>
</evidence>
<organism evidence="2 3">
    <name type="scientific">Chelonoidis abingdonii</name>
    <name type="common">Abingdon island giant tortoise</name>
    <name type="synonym">Testudo abingdonii</name>
    <dbReference type="NCBI Taxonomy" id="106734"/>
    <lineage>
        <taxon>Eukaryota</taxon>
        <taxon>Metazoa</taxon>
        <taxon>Chordata</taxon>
        <taxon>Craniata</taxon>
        <taxon>Vertebrata</taxon>
        <taxon>Euteleostomi</taxon>
        <taxon>Archelosauria</taxon>
        <taxon>Testudinata</taxon>
        <taxon>Testudines</taxon>
        <taxon>Cryptodira</taxon>
        <taxon>Durocryptodira</taxon>
        <taxon>Testudinoidea</taxon>
        <taxon>Testudinidae</taxon>
        <taxon>Chelonoidis</taxon>
    </lineage>
</organism>
<dbReference type="Proteomes" id="UP000694404">
    <property type="component" value="Unplaced"/>
</dbReference>
<name>A0A8C0QKI1_CHEAB</name>
<dbReference type="Ensembl" id="ENSCABT00000026664.1">
    <property type="protein sequence ID" value="ENSCABP00000024334.1"/>
    <property type="gene ID" value="ENSCABG00000017934.1"/>
</dbReference>
<evidence type="ECO:0000256" key="1">
    <source>
        <dbReference type="ARBA" id="ARBA00008666"/>
    </source>
</evidence>
<protein>
    <submittedName>
        <fullName evidence="2">Uncharacterized protein</fullName>
    </submittedName>
</protein>
<keyword evidence="3" id="KW-1185">Reference proteome</keyword>
<reference evidence="2" key="2">
    <citation type="submission" date="2025-09" db="UniProtKB">
        <authorList>
            <consortium name="Ensembl"/>
        </authorList>
    </citation>
    <scope>IDENTIFICATION</scope>
</reference>
<comment type="similarity">
    <text evidence="1">Belongs to the FAM227 family.</text>
</comment>
<reference evidence="2" key="1">
    <citation type="submission" date="2025-08" db="UniProtKB">
        <authorList>
            <consortium name="Ensembl"/>
        </authorList>
    </citation>
    <scope>IDENTIFICATION</scope>
</reference>
<proteinExistence type="inferred from homology"/>